<gene>
    <name evidence="1" type="ORF">EVAR_87771_1</name>
</gene>
<evidence type="ECO:0000313" key="2">
    <source>
        <dbReference type="Proteomes" id="UP000299102"/>
    </source>
</evidence>
<dbReference type="AlphaFoldDB" id="A0A4C1X767"/>
<evidence type="ECO:0000313" key="1">
    <source>
        <dbReference type="EMBL" id="GBP58194.1"/>
    </source>
</evidence>
<protein>
    <submittedName>
        <fullName evidence="1">Uncharacterized protein</fullName>
    </submittedName>
</protein>
<sequence length="73" mass="7522">MSLDRKGKRRYSLVCAHESFVCGTRLSESADNKGSTRQSAWAGSPRAARAVSIGVASAAAAAAAQQVACAYCS</sequence>
<dbReference type="EMBL" id="BGZK01000729">
    <property type="protein sequence ID" value="GBP58194.1"/>
    <property type="molecule type" value="Genomic_DNA"/>
</dbReference>
<proteinExistence type="predicted"/>
<dbReference type="Proteomes" id="UP000299102">
    <property type="component" value="Unassembled WGS sequence"/>
</dbReference>
<keyword evidence="2" id="KW-1185">Reference proteome</keyword>
<organism evidence="1 2">
    <name type="scientific">Eumeta variegata</name>
    <name type="common">Bagworm moth</name>
    <name type="synonym">Eumeta japonica</name>
    <dbReference type="NCBI Taxonomy" id="151549"/>
    <lineage>
        <taxon>Eukaryota</taxon>
        <taxon>Metazoa</taxon>
        <taxon>Ecdysozoa</taxon>
        <taxon>Arthropoda</taxon>
        <taxon>Hexapoda</taxon>
        <taxon>Insecta</taxon>
        <taxon>Pterygota</taxon>
        <taxon>Neoptera</taxon>
        <taxon>Endopterygota</taxon>
        <taxon>Lepidoptera</taxon>
        <taxon>Glossata</taxon>
        <taxon>Ditrysia</taxon>
        <taxon>Tineoidea</taxon>
        <taxon>Psychidae</taxon>
        <taxon>Oiketicinae</taxon>
        <taxon>Eumeta</taxon>
    </lineage>
</organism>
<name>A0A4C1X767_EUMVA</name>
<comment type="caution">
    <text evidence="1">The sequence shown here is derived from an EMBL/GenBank/DDBJ whole genome shotgun (WGS) entry which is preliminary data.</text>
</comment>
<accession>A0A4C1X767</accession>
<reference evidence="1 2" key="1">
    <citation type="journal article" date="2019" name="Commun. Biol.">
        <title>The bagworm genome reveals a unique fibroin gene that provides high tensile strength.</title>
        <authorList>
            <person name="Kono N."/>
            <person name="Nakamura H."/>
            <person name="Ohtoshi R."/>
            <person name="Tomita M."/>
            <person name="Numata K."/>
            <person name="Arakawa K."/>
        </authorList>
    </citation>
    <scope>NUCLEOTIDE SEQUENCE [LARGE SCALE GENOMIC DNA]</scope>
</reference>